<feature type="binding site" evidence="10">
    <location>
        <position position="298"/>
    </location>
    <ligand>
        <name>Zn(2+)</name>
        <dbReference type="ChEBI" id="CHEBI:29105"/>
    </ligand>
</feature>
<dbReference type="InterPro" id="IPR030378">
    <property type="entry name" value="G_CP_dom"/>
</dbReference>
<dbReference type="Gene3D" id="1.10.40.50">
    <property type="entry name" value="Probable gtpase engc, domain 3"/>
    <property type="match status" value="1"/>
</dbReference>
<evidence type="ECO:0000256" key="2">
    <source>
        <dbReference type="ARBA" id="ARBA00022517"/>
    </source>
</evidence>
<dbReference type="InterPro" id="IPR004881">
    <property type="entry name" value="Ribosome_biogen_GTPase_RsgA"/>
</dbReference>
<dbReference type="PROSITE" id="PS50936">
    <property type="entry name" value="ENGC_GTPASE"/>
    <property type="match status" value="1"/>
</dbReference>
<dbReference type="PANTHER" id="PTHR32120:SF10">
    <property type="entry name" value="SMALL RIBOSOMAL SUBUNIT BIOGENESIS GTPASE RSGA"/>
    <property type="match status" value="1"/>
</dbReference>
<dbReference type="CDD" id="cd01854">
    <property type="entry name" value="YjeQ_EngC"/>
    <property type="match status" value="1"/>
</dbReference>
<dbReference type="InterPro" id="IPR027417">
    <property type="entry name" value="P-loop_NTPase"/>
</dbReference>
<evidence type="ECO:0000313" key="14">
    <source>
        <dbReference type="EMBL" id="GAA6195056.1"/>
    </source>
</evidence>
<keyword evidence="9 10" id="KW-0342">GTP-binding</keyword>
<dbReference type="EMBL" id="BAABWU010000001">
    <property type="protein sequence ID" value="GAA6195056.1"/>
    <property type="molecule type" value="Genomic_DNA"/>
</dbReference>
<evidence type="ECO:0000256" key="4">
    <source>
        <dbReference type="ARBA" id="ARBA00022730"/>
    </source>
</evidence>
<keyword evidence="6 10" id="KW-0378">Hydrolase</keyword>
<evidence type="ECO:0000256" key="11">
    <source>
        <dbReference type="SAM" id="MobiDB-lite"/>
    </source>
</evidence>
<evidence type="ECO:0000313" key="15">
    <source>
        <dbReference type="Proteomes" id="UP001441944"/>
    </source>
</evidence>
<feature type="domain" description="EngC GTPase" evidence="12">
    <location>
        <begin position="121"/>
        <end position="268"/>
    </location>
</feature>
<dbReference type="InterPro" id="IPR010914">
    <property type="entry name" value="RsgA_GTPase_dom"/>
</dbReference>
<keyword evidence="3 10" id="KW-0479">Metal-binding</keyword>
<feature type="region of interest" description="Disordered" evidence="11">
    <location>
        <begin position="1"/>
        <end position="22"/>
    </location>
</feature>
<dbReference type="HAMAP" id="MF_01820">
    <property type="entry name" value="GTPase_RsgA"/>
    <property type="match status" value="1"/>
</dbReference>
<keyword evidence="7 10" id="KW-0862">Zinc</keyword>
<keyword evidence="8 10" id="KW-0694">RNA-binding</keyword>
<evidence type="ECO:0000259" key="12">
    <source>
        <dbReference type="PROSITE" id="PS50936"/>
    </source>
</evidence>
<evidence type="ECO:0000256" key="6">
    <source>
        <dbReference type="ARBA" id="ARBA00022801"/>
    </source>
</evidence>
<evidence type="ECO:0000256" key="5">
    <source>
        <dbReference type="ARBA" id="ARBA00022741"/>
    </source>
</evidence>
<dbReference type="Proteomes" id="UP001441944">
    <property type="component" value="Unassembled WGS sequence"/>
</dbReference>
<comment type="similarity">
    <text evidence="10">Belongs to the TRAFAC class YlqF/YawG GTPase family. RsgA subfamily.</text>
</comment>
<dbReference type="RefSeq" id="WP_353396792.1">
    <property type="nucleotide sequence ID" value="NZ_BAABWU010000001.1"/>
</dbReference>
<comment type="subunit">
    <text evidence="10">Monomer. Associates with 30S ribosomal subunit, binds 16S rRNA.</text>
</comment>
<reference evidence="14 15" key="1">
    <citation type="submission" date="2024-04" db="EMBL/GenBank/DDBJ databases">
        <title>Draft genome sequence of Pseudophaeobacter arcticus NBRC 116598.</title>
        <authorList>
            <person name="Miyakawa T."/>
            <person name="Kusuya Y."/>
            <person name="Miura T."/>
        </authorList>
    </citation>
    <scope>NUCLEOTIDE SEQUENCE [LARGE SCALE GENOMIC DNA]</scope>
    <source>
        <strain evidence="14 15">SU-CL00105</strain>
    </source>
</reference>
<name>A0ABQ0AGR3_9RHOB</name>
<evidence type="ECO:0000256" key="3">
    <source>
        <dbReference type="ARBA" id="ARBA00022723"/>
    </source>
</evidence>
<gene>
    <name evidence="10 14" type="primary">rsgA</name>
    <name evidence="14" type="ORF">NBRC116598_05000</name>
</gene>
<feature type="binding site" evidence="10">
    <location>
        <position position="306"/>
    </location>
    <ligand>
        <name>Zn(2+)</name>
        <dbReference type="ChEBI" id="CHEBI:29105"/>
    </ligand>
</feature>
<accession>A0ABQ0AGR3</accession>
<dbReference type="NCBIfam" id="TIGR00157">
    <property type="entry name" value="ribosome small subunit-dependent GTPase A"/>
    <property type="match status" value="1"/>
</dbReference>
<keyword evidence="4 10" id="KW-0699">rRNA-binding</keyword>
<feature type="domain" description="CP-type G" evidence="13">
    <location>
        <begin position="113"/>
        <end position="270"/>
    </location>
</feature>
<evidence type="ECO:0000259" key="13">
    <source>
        <dbReference type="PROSITE" id="PS51721"/>
    </source>
</evidence>
<evidence type="ECO:0000256" key="9">
    <source>
        <dbReference type="ARBA" id="ARBA00023134"/>
    </source>
</evidence>
<comment type="caution">
    <text evidence="14">The sequence shown here is derived from an EMBL/GenBank/DDBJ whole genome shotgun (WGS) entry which is preliminary data.</text>
</comment>
<feature type="binding site" evidence="10">
    <location>
        <begin position="160"/>
        <end position="163"/>
    </location>
    <ligand>
        <name>GTP</name>
        <dbReference type="ChEBI" id="CHEBI:37565"/>
    </ligand>
</feature>
<organism evidence="14 15">
    <name type="scientific">Pseudophaeobacter arcticus</name>
    <dbReference type="NCBI Taxonomy" id="385492"/>
    <lineage>
        <taxon>Bacteria</taxon>
        <taxon>Pseudomonadati</taxon>
        <taxon>Pseudomonadota</taxon>
        <taxon>Alphaproteobacteria</taxon>
        <taxon>Rhodobacterales</taxon>
        <taxon>Paracoccaceae</taxon>
        <taxon>Pseudophaeobacter</taxon>
    </lineage>
</organism>
<dbReference type="PROSITE" id="PS51721">
    <property type="entry name" value="G_CP"/>
    <property type="match status" value="1"/>
</dbReference>
<protein>
    <recommendedName>
        <fullName evidence="10">Small ribosomal subunit biogenesis GTPase RsgA</fullName>
        <ecNumber evidence="10">3.6.1.-</ecNumber>
    </recommendedName>
</protein>
<keyword evidence="2 10" id="KW-0690">Ribosome biogenesis</keyword>
<feature type="binding site" evidence="10">
    <location>
        <begin position="212"/>
        <end position="220"/>
    </location>
    <ligand>
        <name>GTP</name>
        <dbReference type="ChEBI" id="CHEBI:37565"/>
    </ligand>
</feature>
<proteinExistence type="inferred from homology"/>
<dbReference type="SUPFAM" id="SSF52540">
    <property type="entry name" value="P-loop containing nucleoside triphosphate hydrolases"/>
    <property type="match status" value="1"/>
</dbReference>
<comment type="cofactor">
    <cofactor evidence="10">
        <name>Zn(2+)</name>
        <dbReference type="ChEBI" id="CHEBI:29105"/>
    </cofactor>
    <text evidence="10">Binds 1 zinc ion per subunit.</text>
</comment>
<evidence type="ECO:0000256" key="7">
    <source>
        <dbReference type="ARBA" id="ARBA00022833"/>
    </source>
</evidence>
<comment type="function">
    <text evidence="10">One of several proteins that assist in the late maturation steps of the functional core of the 30S ribosomal subunit. Helps release RbfA from mature subunits. May play a role in the assembly of ribosomal proteins into the subunit. Circularly permuted GTPase that catalyzes slow GTP hydrolysis, GTPase activity is stimulated by the 30S ribosomal subunit.</text>
</comment>
<comment type="subcellular location">
    <subcellularLocation>
        <location evidence="10">Cytoplasm</location>
    </subcellularLocation>
</comment>
<dbReference type="Pfam" id="PF03193">
    <property type="entry name" value="RsgA_GTPase"/>
    <property type="match status" value="1"/>
</dbReference>
<keyword evidence="15" id="KW-1185">Reference proteome</keyword>
<dbReference type="EC" id="3.6.1.-" evidence="10"/>
<feature type="binding site" evidence="10">
    <location>
        <position position="293"/>
    </location>
    <ligand>
        <name>Zn(2+)</name>
        <dbReference type="ChEBI" id="CHEBI:29105"/>
    </ligand>
</feature>
<dbReference type="Gene3D" id="3.40.50.300">
    <property type="entry name" value="P-loop containing nucleotide triphosphate hydrolases"/>
    <property type="match status" value="1"/>
</dbReference>
<evidence type="ECO:0000256" key="1">
    <source>
        <dbReference type="ARBA" id="ARBA00022490"/>
    </source>
</evidence>
<evidence type="ECO:0000256" key="8">
    <source>
        <dbReference type="ARBA" id="ARBA00022884"/>
    </source>
</evidence>
<keyword evidence="5 10" id="KW-0547">Nucleotide-binding</keyword>
<keyword evidence="1 10" id="KW-0963">Cytoplasm</keyword>
<feature type="binding site" evidence="10">
    <location>
        <position position="300"/>
    </location>
    <ligand>
        <name>Zn(2+)</name>
        <dbReference type="ChEBI" id="CHEBI:29105"/>
    </ligand>
</feature>
<sequence>MTTRDDPQAPVSGVDQSAPDQHGAELSVLEKLGWQPFFADQVVGEDLEQTPPVRVVEAHRSGLRVQGDGIDQLVPPKLAATVGDWVLLDRVLPTSSRVLERKSLFKRRAPGHDRSIQLIAANTDTSFIVTSCNPDFNLARLERYLALAFEAEVTPVILLTKPDLCDDPAPYVEQAQSISLRVPVVLLNAKSDSAKDQLAPWCKPGDTLVFLGTSGVGKSTLVNALFGRDTAETAEIREDDARGRHTTRHRQMRFLPNGCAVMDTPGMRELQMAEAEAGIADLFEDLTDLAGQCKFRNCKHENEPGCALIAARTRGDLDPVRLERWRKLVVEDRSNTASLAERKRGGKALRKTIRSMKKLNKKLGR</sequence>
<dbReference type="PANTHER" id="PTHR32120">
    <property type="entry name" value="SMALL RIBOSOMAL SUBUNIT BIOGENESIS GTPASE RSGA"/>
    <property type="match status" value="1"/>
</dbReference>
<evidence type="ECO:0000256" key="10">
    <source>
        <dbReference type="HAMAP-Rule" id="MF_01820"/>
    </source>
</evidence>